<dbReference type="AlphaFoldDB" id="A0A933MKR2"/>
<gene>
    <name evidence="1" type="ORF">HY768_07040</name>
</gene>
<sequence>MTSQLALKIKCPVCRKSLMDRQNMLDGYPSIALEAEGNGHRGWLRLSPVYGSYDIESEFEIPPDCVARIFCPQCRSELKSLAACDLCQAPMVPLMLEEGGKIFTCSRRGCKKHFLEFEDIDKALATFYEAYALGGAGQKAQPAVKKAIVEASDLKEIINNGSFLQSYCPHCRHTFACCSLLAFTVIGGDGREGILQLSPYFNVFTNKSTIEIPRGEEVKDLQCPHCGQSLIEKDRKCGECGSRTAKITVGAMHKLISFFICLRKGCTWHGLSDEDTRLIMLEDSREW</sequence>
<dbReference type="EMBL" id="JACQXR010000091">
    <property type="protein sequence ID" value="MBI4726965.1"/>
    <property type="molecule type" value="Genomic_DNA"/>
</dbReference>
<organism evidence="1 2">
    <name type="scientific">candidate division TA06 bacterium</name>
    <dbReference type="NCBI Taxonomy" id="2250710"/>
    <lineage>
        <taxon>Bacteria</taxon>
        <taxon>Bacteria division TA06</taxon>
    </lineage>
</organism>
<dbReference type="Proteomes" id="UP000736328">
    <property type="component" value="Unassembled WGS sequence"/>
</dbReference>
<accession>A0A933MKR2</accession>
<protein>
    <submittedName>
        <fullName evidence="1">Uncharacterized protein</fullName>
    </submittedName>
</protein>
<reference evidence="1" key="1">
    <citation type="submission" date="2020-07" db="EMBL/GenBank/DDBJ databases">
        <title>Huge and variable diversity of episymbiotic CPR bacteria and DPANN archaea in groundwater ecosystems.</title>
        <authorList>
            <person name="He C.Y."/>
            <person name="Keren R."/>
            <person name="Whittaker M."/>
            <person name="Farag I.F."/>
            <person name="Doudna J."/>
            <person name="Cate J.H.D."/>
            <person name="Banfield J.F."/>
        </authorList>
    </citation>
    <scope>NUCLEOTIDE SEQUENCE</scope>
    <source>
        <strain evidence="1">NC_groundwater_1520_Pr4_B-0.1um_53_5</strain>
    </source>
</reference>
<evidence type="ECO:0000313" key="1">
    <source>
        <dbReference type="EMBL" id="MBI4726965.1"/>
    </source>
</evidence>
<name>A0A933MKR2_UNCT6</name>
<comment type="caution">
    <text evidence="1">The sequence shown here is derived from an EMBL/GenBank/DDBJ whole genome shotgun (WGS) entry which is preliminary data.</text>
</comment>
<evidence type="ECO:0000313" key="2">
    <source>
        <dbReference type="Proteomes" id="UP000736328"/>
    </source>
</evidence>
<proteinExistence type="predicted"/>